<accession>A0A2V3VF76</accession>
<evidence type="ECO:0000259" key="1">
    <source>
        <dbReference type="Pfam" id="PF12323"/>
    </source>
</evidence>
<organism evidence="2 3">
    <name type="scientific">Pseudogracilibacillus auburnensis</name>
    <dbReference type="NCBI Taxonomy" id="1494959"/>
    <lineage>
        <taxon>Bacteria</taxon>
        <taxon>Bacillati</taxon>
        <taxon>Bacillota</taxon>
        <taxon>Bacilli</taxon>
        <taxon>Bacillales</taxon>
        <taxon>Bacillaceae</taxon>
        <taxon>Pseudogracilibacillus</taxon>
    </lineage>
</organism>
<sequence length="40" mass="4955">MLKLKAYQFRIYPNKNQEKLIAKTIGCARFVYNHFLHRWN</sequence>
<name>A0A2V3VF76_9BACI</name>
<evidence type="ECO:0000313" key="3">
    <source>
        <dbReference type="Proteomes" id="UP000247978"/>
    </source>
</evidence>
<evidence type="ECO:0000313" key="2">
    <source>
        <dbReference type="EMBL" id="PXW80476.1"/>
    </source>
</evidence>
<dbReference type="RefSeq" id="WP_158525763.1">
    <property type="nucleotide sequence ID" value="NZ_QJJQ01000026.1"/>
</dbReference>
<dbReference type="InterPro" id="IPR021027">
    <property type="entry name" value="Transposase_put_HTH"/>
</dbReference>
<feature type="non-terminal residue" evidence="2">
    <location>
        <position position="40"/>
    </location>
</feature>
<protein>
    <submittedName>
        <fullName evidence="2">Helix-turn-helix protein</fullName>
    </submittedName>
</protein>
<keyword evidence="3" id="KW-1185">Reference proteome</keyword>
<feature type="domain" description="Transposase putative helix-turn-helix" evidence="1">
    <location>
        <begin position="1"/>
        <end position="39"/>
    </location>
</feature>
<dbReference type="EMBL" id="QJJQ01000026">
    <property type="protein sequence ID" value="PXW80476.1"/>
    <property type="molecule type" value="Genomic_DNA"/>
</dbReference>
<dbReference type="AlphaFoldDB" id="A0A2V3VF76"/>
<dbReference type="OrthoDB" id="2630321at2"/>
<reference evidence="2 3" key="1">
    <citation type="submission" date="2018-05" db="EMBL/GenBank/DDBJ databases">
        <title>Genomic Encyclopedia of Type Strains, Phase IV (KMG-IV): sequencing the most valuable type-strain genomes for metagenomic binning, comparative biology and taxonomic classification.</title>
        <authorList>
            <person name="Goeker M."/>
        </authorList>
    </citation>
    <scope>NUCLEOTIDE SEQUENCE [LARGE SCALE GENOMIC DNA]</scope>
    <source>
        <strain evidence="2 3">DSM 28556</strain>
    </source>
</reference>
<dbReference type="Proteomes" id="UP000247978">
    <property type="component" value="Unassembled WGS sequence"/>
</dbReference>
<dbReference type="Pfam" id="PF12323">
    <property type="entry name" value="HTH_OrfB_IS605"/>
    <property type="match status" value="1"/>
</dbReference>
<gene>
    <name evidence="2" type="ORF">DFR56_1261</name>
</gene>
<comment type="caution">
    <text evidence="2">The sequence shown here is derived from an EMBL/GenBank/DDBJ whole genome shotgun (WGS) entry which is preliminary data.</text>
</comment>
<proteinExistence type="predicted"/>